<accession>A0A8T2NVP4</accession>
<dbReference type="Proteomes" id="UP000824540">
    <property type="component" value="Unassembled WGS sequence"/>
</dbReference>
<protein>
    <submittedName>
        <fullName evidence="2">Uncharacterized protein</fullName>
    </submittedName>
</protein>
<organism evidence="2 3">
    <name type="scientific">Albula glossodonta</name>
    <name type="common">roundjaw bonefish</name>
    <dbReference type="NCBI Taxonomy" id="121402"/>
    <lineage>
        <taxon>Eukaryota</taxon>
        <taxon>Metazoa</taxon>
        <taxon>Chordata</taxon>
        <taxon>Craniata</taxon>
        <taxon>Vertebrata</taxon>
        <taxon>Euteleostomi</taxon>
        <taxon>Actinopterygii</taxon>
        <taxon>Neopterygii</taxon>
        <taxon>Teleostei</taxon>
        <taxon>Albuliformes</taxon>
        <taxon>Albulidae</taxon>
        <taxon>Albula</taxon>
    </lineage>
</organism>
<comment type="caution">
    <text evidence="2">The sequence shown here is derived from an EMBL/GenBank/DDBJ whole genome shotgun (WGS) entry which is preliminary data.</text>
</comment>
<name>A0A8T2NVP4_9TELE</name>
<dbReference type="AlphaFoldDB" id="A0A8T2NVP4"/>
<sequence>MLREEDLSTPRRKVSAMQGGPEGWGTEQELASPRPQWKPVRVSIRAAKAQETVTLLPSTGERYCQPIRGNRER</sequence>
<evidence type="ECO:0000313" key="2">
    <source>
        <dbReference type="EMBL" id="KAG9343586.1"/>
    </source>
</evidence>
<gene>
    <name evidence="2" type="ORF">JZ751_013756</name>
</gene>
<dbReference type="EMBL" id="JAFBMS010000023">
    <property type="protein sequence ID" value="KAG9343586.1"/>
    <property type="molecule type" value="Genomic_DNA"/>
</dbReference>
<evidence type="ECO:0000313" key="3">
    <source>
        <dbReference type="Proteomes" id="UP000824540"/>
    </source>
</evidence>
<evidence type="ECO:0000256" key="1">
    <source>
        <dbReference type="SAM" id="MobiDB-lite"/>
    </source>
</evidence>
<proteinExistence type="predicted"/>
<feature type="region of interest" description="Disordered" evidence="1">
    <location>
        <begin position="1"/>
        <end position="36"/>
    </location>
</feature>
<reference evidence="2" key="1">
    <citation type="thesis" date="2021" institute="BYU ScholarsArchive" country="Provo, UT, USA">
        <title>Applications of and Algorithms for Genome Assembly and Genomic Analyses with an Emphasis on Marine Teleosts.</title>
        <authorList>
            <person name="Pickett B.D."/>
        </authorList>
    </citation>
    <scope>NUCLEOTIDE SEQUENCE</scope>
    <source>
        <strain evidence="2">HI-2016</strain>
    </source>
</reference>
<keyword evidence="3" id="KW-1185">Reference proteome</keyword>